<dbReference type="EMBL" id="JAWWNJ010000082">
    <property type="protein sequence ID" value="KAK7001678.1"/>
    <property type="molecule type" value="Genomic_DNA"/>
</dbReference>
<dbReference type="SUPFAM" id="SSF49482">
    <property type="entry name" value="Aromatic compound dioxygenase"/>
    <property type="match status" value="1"/>
</dbReference>
<dbReference type="InterPro" id="IPR015889">
    <property type="entry name" value="Intradiol_dOase_core"/>
</dbReference>
<sequence>MHFTSSLVTLAVLCGLVAAVPTAPAPRDCSAEVARYNQERREARGLSKRTFYTQMLNLTCTLAPETILDDYVSNPPVRTSITEGQPGVAFTVDIGVLDTTTCKPLSGVMVELWGPNAVGQYGSTFLRGATLTASNGIAEFKTIYPGYTSDAANHLNVLVHPTSAESGGVAHVGQLFFTDPWTDIIGKYTNYNKNTNSRKKNAQDPNFAAANKNGFNSIIDVESIGDDWADDEGIIGYITVGVNPKKLVA</sequence>
<evidence type="ECO:0000256" key="1">
    <source>
        <dbReference type="SAM" id="SignalP"/>
    </source>
</evidence>
<dbReference type="AlphaFoldDB" id="A0AAW0A6K9"/>
<accession>A0AAW0A6K9</accession>
<dbReference type="GO" id="GO:0005506">
    <property type="term" value="F:iron ion binding"/>
    <property type="evidence" value="ECO:0007669"/>
    <property type="project" value="InterPro"/>
</dbReference>
<protein>
    <submittedName>
        <fullName evidence="2">Extracellular dioxygenase</fullName>
    </submittedName>
</protein>
<feature type="signal peptide" evidence="1">
    <location>
        <begin position="1"/>
        <end position="19"/>
    </location>
</feature>
<name>A0AAW0A6K9_9AGAR</name>
<organism evidence="2 3">
    <name type="scientific">Favolaschia claudopus</name>
    <dbReference type="NCBI Taxonomy" id="2862362"/>
    <lineage>
        <taxon>Eukaryota</taxon>
        <taxon>Fungi</taxon>
        <taxon>Dikarya</taxon>
        <taxon>Basidiomycota</taxon>
        <taxon>Agaricomycotina</taxon>
        <taxon>Agaricomycetes</taxon>
        <taxon>Agaricomycetidae</taxon>
        <taxon>Agaricales</taxon>
        <taxon>Marasmiineae</taxon>
        <taxon>Mycenaceae</taxon>
        <taxon>Favolaschia</taxon>
    </lineage>
</organism>
<comment type="caution">
    <text evidence="2">The sequence shown here is derived from an EMBL/GenBank/DDBJ whole genome shotgun (WGS) entry which is preliminary data.</text>
</comment>
<dbReference type="PANTHER" id="PTHR34315:SF1">
    <property type="entry name" value="INTRADIOL RING-CLEAVAGE DIOXYGENASES DOMAIN-CONTAINING PROTEIN-RELATED"/>
    <property type="match status" value="1"/>
</dbReference>
<keyword evidence="1" id="KW-0732">Signal</keyword>
<reference evidence="2 3" key="1">
    <citation type="journal article" date="2024" name="J Genomics">
        <title>Draft genome sequencing and assembly of Favolaschia claudopus CIRM-BRFM 2984 isolated from oak limbs.</title>
        <authorList>
            <person name="Navarro D."/>
            <person name="Drula E."/>
            <person name="Chaduli D."/>
            <person name="Cazenave R."/>
            <person name="Ahrendt S."/>
            <person name="Wang J."/>
            <person name="Lipzen A."/>
            <person name="Daum C."/>
            <person name="Barry K."/>
            <person name="Grigoriev I.V."/>
            <person name="Favel A."/>
            <person name="Rosso M.N."/>
            <person name="Martin F."/>
        </authorList>
    </citation>
    <scope>NUCLEOTIDE SEQUENCE [LARGE SCALE GENOMIC DNA]</scope>
    <source>
        <strain evidence="2 3">CIRM-BRFM 2984</strain>
    </source>
</reference>
<keyword evidence="2" id="KW-0560">Oxidoreductase</keyword>
<gene>
    <name evidence="2" type="ORF">R3P38DRAFT_1783353</name>
</gene>
<dbReference type="GO" id="GO:0016702">
    <property type="term" value="F:oxidoreductase activity, acting on single donors with incorporation of molecular oxygen, incorporation of two atoms of oxygen"/>
    <property type="evidence" value="ECO:0007669"/>
    <property type="project" value="InterPro"/>
</dbReference>
<keyword evidence="2" id="KW-0223">Dioxygenase</keyword>
<dbReference type="Proteomes" id="UP001362999">
    <property type="component" value="Unassembled WGS sequence"/>
</dbReference>
<dbReference type="PANTHER" id="PTHR34315">
    <property type="match status" value="1"/>
</dbReference>
<evidence type="ECO:0000313" key="2">
    <source>
        <dbReference type="EMBL" id="KAK7001678.1"/>
    </source>
</evidence>
<proteinExistence type="predicted"/>
<keyword evidence="3" id="KW-1185">Reference proteome</keyword>
<evidence type="ECO:0000313" key="3">
    <source>
        <dbReference type="Proteomes" id="UP001362999"/>
    </source>
</evidence>
<dbReference type="Gene3D" id="2.60.130.10">
    <property type="entry name" value="Aromatic compound dioxygenase"/>
    <property type="match status" value="1"/>
</dbReference>
<feature type="chain" id="PRO_5043664957" evidence="1">
    <location>
        <begin position="20"/>
        <end position="249"/>
    </location>
</feature>